<accession>A0A926EAZ4</accession>
<dbReference type="Pfam" id="PF21699">
    <property type="entry name" value="TM1266-like"/>
    <property type="match status" value="1"/>
</dbReference>
<protein>
    <submittedName>
        <fullName evidence="1">Iron-only hydrogenase system regulator</fullName>
    </submittedName>
</protein>
<dbReference type="Proteomes" id="UP000660861">
    <property type="component" value="Unassembled WGS sequence"/>
</dbReference>
<evidence type="ECO:0000313" key="2">
    <source>
        <dbReference type="Proteomes" id="UP000660861"/>
    </source>
</evidence>
<sequence>METKLALIGIVVEEENAVQIVNELLHQYAPYVVGRMGLPYREKGVSIISVVVDAPENVVSALSGKLGNIKGIGVKSLYAKTSERR</sequence>
<evidence type="ECO:0000313" key="1">
    <source>
        <dbReference type="EMBL" id="MBC8569695.1"/>
    </source>
</evidence>
<name>A0A926EAZ4_9FIRM</name>
<reference evidence="1" key="1">
    <citation type="submission" date="2020-08" db="EMBL/GenBank/DDBJ databases">
        <title>Genome public.</title>
        <authorList>
            <person name="Liu C."/>
            <person name="Sun Q."/>
        </authorList>
    </citation>
    <scope>NUCLEOTIDE SEQUENCE</scope>
    <source>
        <strain evidence="1">NSJ-54</strain>
    </source>
</reference>
<dbReference type="NCBIfam" id="TIGR03959">
    <property type="entry name" value="hyd_TM1266"/>
    <property type="match status" value="1"/>
</dbReference>
<dbReference type="EMBL" id="JACRTC010000001">
    <property type="protein sequence ID" value="MBC8569695.1"/>
    <property type="molecule type" value="Genomic_DNA"/>
</dbReference>
<gene>
    <name evidence="1" type="ORF">H8709_02505</name>
</gene>
<dbReference type="SUPFAM" id="SSF55021">
    <property type="entry name" value="ACT-like"/>
    <property type="match status" value="1"/>
</dbReference>
<dbReference type="RefSeq" id="WP_262396790.1">
    <property type="nucleotide sequence ID" value="NZ_JACRTC010000001.1"/>
</dbReference>
<organism evidence="1 2">
    <name type="scientific">Zongyangia hominis</name>
    <dbReference type="NCBI Taxonomy" id="2763677"/>
    <lineage>
        <taxon>Bacteria</taxon>
        <taxon>Bacillati</taxon>
        <taxon>Bacillota</taxon>
        <taxon>Clostridia</taxon>
        <taxon>Eubacteriales</taxon>
        <taxon>Oscillospiraceae</taxon>
        <taxon>Zongyangia</taxon>
    </lineage>
</organism>
<dbReference type="InterPro" id="IPR027271">
    <property type="entry name" value="Acetolactate_synth/TF_NikR_C"/>
</dbReference>
<dbReference type="InterPro" id="IPR045865">
    <property type="entry name" value="ACT-like_dom_sf"/>
</dbReference>
<dbReference type="AlphaFoldDB" id="A0A926EAZ4"/>
<comment type="caution">
    <text evidence="1">The sequence shown here is derived from an EMBL/GenBank/DDBJ whole genome shotgun (WGS) entry which is preliminary data.</text>
</comment>
<dbReference type="InterPro" id="IPR023860">
    <property type="entry name" value="FeFe-hyd_TM1266"/>
</dbReference>
<dbReference type="Gene3D" id="3.30.70.1150">
    <property type="entry name" value="ACT-like. Chain A, domain 2"/>
    <property type="match status" value="1"/>
</dbReference>
<keyword evidence="2" id="KW-1185">Reference proteome</keyword>
<proteinExistence type="predicted"/>